<dbReference type="RefSeq" id="WP_164438401.1">
    <property type="nucleotide sequence ID" value="NZ_JAAGMD010000400.1"/>
</dbReference>
<evidence type="ECO:0000259" key="4">
    <source>
        <dbReference type="Pfam" id="PF13845"/>
    </source>
</evidence>
<gene>
    <name evidence="5" type="ORF">G3I53_14160</name>
</gene>
<dbReference type="AlphaFoldDB" id="A0A6G3QVD6"/>
<feature type="domain" description="DUF4190" evidence="3">
    <location>
        <begin position="68"/>
        <end position="123"/>
    </location>
</feature>
<keyword evidence="2" id="KW-0472">Membrane</keyword>
<organism evidence="5">
    <name type="scientific">Streptomyces sp. SID14436</name>
    <dbReference type="NCBI Taxonomy" id="2706070"/>
    <lineage>
        <taxon>Bacteria</taxon>
        <taxon>Bacillati</taxon>
        <taxon>Actinomycetota</taxon>
        <taxon>Actinomycetes</taxon>
        <taxon>Kitasatosporales</taxon>
        <taxon>Streptomycetaceae</taxon>
        <taxon>Streptomyces</taxon>
    </lineage>
</organism>
<evidence type="ECO:0000256" key="2">
    <source>
        <dbReference type="SAM" id="Phobius"/>
    </source>
</evidence>
<feature type="transmembrane region" description="Helical" evidence="2">
    <location>
        <begin position="67"/>
        <end position="93"/>
    </location>
</feature>
<keyword evidence="2" id="KW-1133">Transmembrane helix</keyword>
<dbReference type="Pfam" id="PF13845">
    <property type="entry name" value="Septum_form"/>
    <property type="match status" value="1"/>
</dbReference>
<evidence type="ECO:0000313" key="5">
    <source>
        <dbReference type="EMBL" id="NEA87157.1"/>
    </source>
</evidence>
<protein>
    <submittedName>
        <fullName evidence="5">DUF4190 domain-containing protein</fullName>
    </submittedName>
</protein>
<accession>A0A6G3QVD6</accession>
<evidence type="ECO:0000256" key="1">
    <source>
        <dbReference type="SAM" id="MobiDB-lite"/>
    </source>
</evidence>
<dbReference type="EMBL" id="JAAGMD010000400">
    <property type="protein sequence ID" value="NEA87157.1"/>
    <property type="molecule type" value="Genomic_DNA"/>
</dbReference>
<sequence>MSSAPPAGPQQPYDPADPAPGPGGEAPAPDPFAPPATAAPPDGTGPAPAPPYGGLHGARPPAVVNGAAIVAFAFGLLCFVPLVGLVLGLFALWRIRRRGERGRGLAIAGCALSSVGLALWSVLLTTGAAAEAWSSFRDGLRSVGAPALRSGDCFMAPEGMQAWAAWSRESEPVSCAGEHDGEIFARVRLPDGRYPGTEALMTSAHHECHAHRRAYVVDPWTVPANTDVYSVTPTEESWDLGDREILCAFGNEDPFARLSGSLRRDESSFDADQLTFLDAAGLLDDAADRVPVTEPEDDLPGHTKWAEHMVSALDRQTGMLREHTWSAAAQRPVADLVEVLEEARVEWAAAAGAEDADTYYDHQLKGSVLTEWEQEVTARKALGLTSSRSTYVPTGG</sequence>
<dbReference type="InterPro" id="IPR026004">
    <property type="entry name" value="Septum_form"/>
</dbReference>
<feature type="region of interest" description="Disordered" evidence="1">
    <location>
        <begin position="1"/>
        <end position="53"/>
    </location>
</feature>
<keyword evidence="2" id="KW-0812">Transmembrane</keyword>
<evidence type="ECO:0000259" key="3">
    <source>
        <dbReference type="Pfam" id="PF13828"/>
    </source>
</evidence>
<feature type="transmembrane region" description="Helical" evidence="2">
    <location>
        <begin position="105"/>
        <end position="124"/>
    </location>
</feature>
<name>A0A6G3QVD6_9ACTN</name>
<reference evidence="5" key="1">
    <citation type="submission" date="2020-01" db="EMBL/GenBank/DDBJ databases">
        <title>Insect and environment-associated Actinomycetes.</title>
        <authorList>
            <person name="Currrie C."/>
            <person name="Chevrette M."/>
            <person name="Carlson C."/>
            <person name="Stubbendieck R."/>
            <person name="Wendt-Pienkowski E."/>
        </authorList>
    </citation>
    <scope>NUCLEOTIDE SEQUENCE</scope>
    <source>
        <strain evidence="5">SID14436</strain>
    </source>
</reference>
<feature type="domain" description="Septum formation-related" evidence="4">
    <location>
        <begin position="168"/>
        <end position="247"/>
    </location>
</feature>
<comment type="caution">
    <text evidence="5">The sequence shown here is derived from an EMBL/GenBank/DDBJ whole genome shotgun (WGS) entry which is preliminary data.</text>
</comment>
<dbReference type="InterPro" id="IPR025241">
    <property type="entry name" value="DUF4190"/>
</dbReference>
<feature type="compositionally biased region" description="Pro residues" evidence="1">
    <location>
        <begin position="28"/>
        <end position="38"/>
    </location>
</feature>
<proteinExistence type="predicted"/>
<dbReference type="Pfam" id="PF13828">
    <property type="entry name" value="DUF4190"/>
    <property type="match status" value="1"/>
</dbReference>